<keyword evidence="4 6" id="KW-0464">Manganese</keyword>
<keyword evidence="1 6" id="KW-0686">Riboflavin biosynthesis</keyword>
<comment type="subunit">
    <text evidence="6">Homodimer.</text>
</comment>
<protein>
    <recommendedName>
        <fullName evidence="6">3,4-dihydroxy-2-butanone 4-phosphate synthase</fullName>
        <shortName evidence="6">DHBP synthase</shortName>
        <ecNumber evidence="6">4.1.99.12</ecNumber>
    </recommendedName>
</protein>
<dbReference type="EC" id="4.1.99.12" evidence="6"/>
<dbReference type="GO" id="GO:0005829">
    <property type="term" value="C:cytosol"/>
    <property type="evidence" value="ECO:0007669"/>
    <property type="project" value="TreeGrafter"/>
</dbReference>
<evidence type="ECO:0000256" key="2">
    <source>
        <dbReference type="ARBA" id="ARBA00022723"/>
    </source>
</evidence>
<dbReference type="InterPro" id="IPR000422">
    <property type="entry name" value="DHBP_synthase_RibB"/>
</dbReference>
<evidence type="ECO:0000313" key="7">
    <source>
        <dbReference type="EMBL" id="CAD6490769.1"/>
    </source>
</evidence>
<dbReference type="UniPathway" id="UPA00275">
    <property type="reaction ID" value="UER00399"/>
</dbReference>
<dbReference type="GO" id="GO:0008686">
    <property type="term" value="F:3,4-dihydroxy-2-butanone-4-phosphate synthase activity"/>
    <property type="evidence" value="ECO:0007669"/>
    <property type="project" value="UniProtKB-EC"/>
</dbReference>
<proteinExistence type="inferred from homology"/>
<dbReference type="NCBIfam" id="TIGR00506">
    <property type="entry name" value="ribB"/>
    <property type="match status" value="1"/>
</dbReference>
<name>A0A811T5I2_9EURY</name>
<sequence>MKELSKAIDSLKNGKMILLYDADNREGETDFVIPAQSMTPRDVAQMRKDGGGLICVAISAPVAKKLGLPFMSDLLKHAGNNGNKELAAIVEKDGDIKYDRRSSFSIWVNHRDTCTGIPDNERALTINRIAEVTKLVEDGGCIDFGSEFRCPGHVAILRAADKLLEERAGQTELSIALAQLAGITSAMVVCEMLDEEDGRALSKQKARQYAKKHNFPFIEGKDVKYSQELCN</sequence>
<accession>A0A811T5I2</accession>
<dbReference type="PANTHER" id="PTHR21327:SF46">
    <property type="entry name" value="3,4-DIHYDROXY-2-BUTANONE 4-PHOSPHATE SYNTHASE"/>
    <property type="match status" value="1"/>
</dbReference>
<gene>
    <name evidence="7" type="primary">ribB</name>
    <name evidence="7" type="ORF">CHKLHMKO_00011</name>
</gene>
<comment type="caution">
    <text evidence="7">The sequence shown here is derived from an EMBL/GenBank/DDBJ whole genome shotgun (WGS) entry which is preliminary data.</text>
</comment>
<comment type="pathway">
    <text evidence="6">Cofactor biosynthesis; riboflavin biosynthesis; 2-hydroxy-3-oxobutyl phosphate from D-ribulose 5-phosphate: step 1/1.</text>
</comment>
<dbReference type="Pfam" id="PF00926">
    <property type="entry name" value="DHBP_synthase"/>
    <property type="match status" value="1"/>
</dbReference>
<dbReference type="EMBL" id="CAJHIO010000001">
    <property type="protein sequence ID" value="CAD6490769.1"/>
    <property type="molecule type" value="Genomic_DNA"/>
</dbReference>
<organism evidence="7 8">
    <name type="scientific">Candidatus Argoarchaeum ethanivorans</name>
    <dbReference type="NCBI Taxonomy" id="2608793"/>
    <lineage>
        <taxon>Archaea</taxon>
        <taxon>Methanobacteriati</taxon>
        <taxon>Methanobacteriota</taxon>
        <taxon>Stenosarchaea group</taxon>
        <taxon>Methanomicrobia</taxon>
        <taxon>Methanosarcinales</taxon>
        <taxon>Methanosarcinales incertae sedis</taxon>
        <taxon>GOM Arc I cluster</taxon>
        <taxon>Candidatus Argoarchaeum</taxon>
    </lineage>
</organism>
<dbReference type="Proteomes" id="UP000610373">
    <property type="component" value="Unassembled WGS sequence"/>
</dbReference>
<dbReference type="AlphaFoldDB" id="A0A811T5I2"/>
<dbReference type="Gene3D" id="3.90.870.10">
    <property type="entry name" value="DHBP synthase"/>
    <property type="match status" value="1"/>
</dbReference>
<evidence type="ECO:0000313" key="8">
    <source>
        <dbReference type="Proteomes" id="UP000610373"/>
    </source>
</evidence>
<keyword evidence="5 6" id="KW-0456">Lyase</keyword>
<dbReference type="SUPFAM" id="SSF55821">
    <property type="entry name" value="YrdC/RibB"/>
    <property type="match status" value="1"/>
</dbReference>
<evidence type="ECO:0000256" key="5">
    <source>
        <dbReference type="ARBA" id="ARBA00023239"/>
    </source>
</evidence>
<comment type="catalytic activity">
    <reaction evidence="6">
        <text>D-ribulose 5-phosphate = (2S)-2-hydroxy-3-oxobutyl phosphate + formate + H(+)</text>
        <dbReference type="Rhea" id="RHEA:18457"/>
        <dbReference type="ChEBI" id="CHEBI:15378"/>
        <dbReference type="ChEBI" id="CHEBI:15740"/>
        <dbReference type="ChEBI" id="CHEBI:58121"/>
        <dbReference type="ChEBI" id="CHEBI:58830"/>
        <dbReference type="EC" id="4.1.99.12"/>
    </reaction>
</comment>
<keyword evidence="2 6" id="KW-0479">Metal-binding</keyword>
<comment type="function">
    <text evidence="6">Catalyzes the conversion of D-ribulose 5-phosphate to formate and 3,4-dihydroxy-2-butanone 4-phosphate.</text>
</comment>
<evidence type="ECO:0000256" key="3">
    <source>
        <dbReference type="ARBA" id="ARBA00022842"/>
    </source>
</evidence>
<dbReference type="InterPro" id="IPR017945">
    <property type="entry name" value="DHBP_synth_RibB-like_a/b_dom"/>
</dbReference>
<dbReference type="PANTHER" id="PTHR21327">
    <property type="entry name" value="GTP CYCLOHYDROLASE II-RELATED"/>
    <property type="match status" value="1"/>
</dbReference>
<dbReference type="GO" id="GO:0009231">
    <property type="term" value="P:riboflavin biosynthetic process"/>
    <property type="evidence" value="ECO:0007669"/>
    <property type="project" value="UniProtKB-UniPathway"/>
</dbReference>
<reference evidence="7" key="1">
    <citation type="submission" date="2020-10" db="EMBL/GenBank/DDBJ databases">
        <authorList>
            <person name="Hahn C.J."/>
            <person name="Laso-Perez R."/>
            <person name="Vulcano F."/>
            <person name="Vaziourakis K.-M."/>
            <person name="Stokke R."/>
            <person name="Steen I.H."/>
            <person name="Teske A."/>
            <person name="Boetius A."/>
            <person name="Liebeke M."/>
            <person name="Amann R."/>
            <person name="Knittel K."/>
        </authorList>
    </citation>
    <scope>NUCLEOTIDE SEQUENCE</scope>
    <source>
        <strain evidence="7">Gfbio:e3339647-f889-4370-9287-4fb5cb688e4c:AG392O15_GoMArc1</strain>
    </source>
</reference>
<evidence type="ECO:0000256" key="6">
    <source>
        <dbReference type="RuleBase" id="RU003843"/>
    </source>
</evidence>
<dbReference type="GO" id="GO:0046872">
    <property type="term" value="F:metal ion binding"/>
    <property type="evidence" value="ECO:0007669"/>
    <property type="project" value="UniProtKB-KW"/>
</dbReference>
<comment type="similarity">
    <text evidence="6">Belongs to the DHBP synthase family.</text>
</comment>
<comment type="cofactor">
    <cofactor evidence="6">
        <name>Mg(2+)</name>
        <dbReference type="ChEBI" id="CHEBI:18420"/>
    </cofactor>
    <cofactor evidence="6">
        <name>Mn(2+)</name>
        <dbReference type="ChEBI" id="CHEBI:29035"/>
    </cofactor>
    <text evidence="6">Binds 2 divalent metal cations per subunit. Magnesium or manganese.</text>
</comment>
<evidence type="ECO:0000256" key="1">
    <source>
        <dbReference type="ARBA" id="ARBA00022619"/>
    </source>
</evidence>
<keyword evidence="3 6" id="KW-0460">Magnesium</keyword>
<evidence type="ECO:0000256" key="4">
    <source>
        <dbReference type="ARBA" id="ARBA00023211"/>
    </source>
</evidence>